<gene>
    <name evidence="1" type="ORF">SDRG_01859</name>
</gene>
<dbReference type="Proteomes" id="UP000030762">
    <property type="component" value="Unassembled WGS sequence"/>
</dbReference>
<protein>
    <submittedName>
        <fullName evidence="1">Uncharacterized protein</fullName>
    </submittedName>
</protein>
<dbReference type="AlphaFoldDB" id="T0QRM3"/>
<dbReference type="GeneID" id="19942586"/>
<dbReference type="STRING" id="1156394.T0QRM3"/>
<organism evidence="1 2">
    <name type="scientific">Saprolegnia diclina (strain VS20)</name>
    <dbReference type="NCBI Taxonomy" id="1156394"/>
    <lineage>
        <taxon>Eukaryota</taxon>
        <taxon>Sar</taxon>
        <taxon>Stramenopiles</taxon>
        <taxon>Oomycota</taxon>
        <taxon>Saprolegniomycetes</taxon>
        <taxon>Saprolegniales</taxon>
        <taxon>Saprolegniaceae</taxon>
        <taxon>Saprolegnia</taxon>
    </lineage>
</organism>
<accession>T0QRM3</accession>
<dbReference type="InParanoid" id="T0QRM3"/>
<keyword evidence="2" id="KW-1185">Reference proteome</keyword>
<dbReference type="VEuPathDB" id="FungiDB:SDRG_01859"/>
<evidence type="ECO:0000313" key="1">
    <source>
        <dbReference type="EMBL" id="EQC40789.1"/>
    </source>
</evidence>
<dbReference type="OrthoDB" id="1657402at2759"/>
<dbReference type="EMBL" id="JH767135">
    <property type="protein sequence ID" value="EQC40789.1"/>
    <property type="molecule type" value="Genomic_DNA"/>
</dbReference>
<name>T0QRM3_SAPDV</name>
<dbReference type="RefSeq" id="XP_008605633.1">
    <property type="nucleotide sequence ID" value="XM_008607411.1"/>
</dbReference>
<sequence length="316" mass="34558">MADDGHETPLLEHEALDAPRKPRLNSGDRACVSIFSLVALSVCVAGPSALWTPPPVLLSPTTYLDLTWHQWTEPSGHDLRQSVLAPTLASLEGVDLAPFSYATYRTSWPPAQSFNLSVRSATDDVYLVFAANATFKAYVATHDARHKNMMRHETQLVAGGATSPSATVEIVRATGGDTGLQRGPSLVSATWDEARELSEWTLEPGLVGEHLRIVEATWMAAVPWQRSTSGPLPPLTWLRTVVQSHDDGRHGQLALDAIGLSHGSIYWNGRRLGRYEGNATAEFAVRVASTNDLVLLDERGVETLNPRRLRVTLRMP</sequence>
<proteinExistence type="predicted"/>
<evidence type="ECO:0000313" key="2">
    <source>
        <dbReference type="Proteomes" id="UP000030762"/>
    </source>
</evidence>
<dbReference type="OMA" id="THDARHK"/>
<reference evidence="1 2" key="1">
    <citation type="submission" date="2012-04" db="EMBL/GenBank/DDBJ databases">
        <title>The Genome Sequence of Saprolegnia declina VS20.</title>
        <authorList>
            <consortium name="The Broad Institute Genome Sequencing Platform"/>
            <person name="Russ C."/>
            <person name="Nusbaum C."/>
            <person name="Tyler B."/>
            <person name="van West P."/>
            <person name="Dieguez-Uribeondo J."/>
            <person name="de Bruijn I."/>
            <person name="Tripathy S."/>
            <person name="Jiang R."/>
            <person name="Young S.K."/>
            <person name="Zeng Q."/>
            <person name="Gargeya S."/>
            <person name="Fitzgerald M."/>
            <person name="Haas B."/>
            <person name="Abouelleil A."/>
            <person name="Alvarado L."/>
            <person name="Arachchi H.M."/>
            <person name="Berlin A."/>
            <person name="Chapman S.B."/>
            <person name="Goldberg J."/>
            <person name="Griggs A."/>
            <person name="Gujja S."/>
            <person name="Hansen M."/>
            <person name="Howarth C."/>
            <person name="Imamovic A."/>
            <person name="Larimer J."/>
            <person name="McCowen C."/>
            <person name="Montmayeur A."/>
            <person name="Murphy C."/>
            <person name="Neiman D."/>
            <person name="Pearson M."/>
            <person name="Priest M."/>
            <person name="Roberts A."/>
            <person name="Saif S."/>
            <person name="Shea T."/>
            <person name="Sisk P."/>
            <person name="Sykes S."/>
            <person name="Wortman J."/>
            <person name="Nusbaum C."/>
            <person name="Birren B."/>
        </authorList>
    </citation>
    <scope>NUCLEOTIDE SEQUENCE [LARGE SCALE GENOMIC DNA]</scope>
    <source>
        <strain evidence="1 2">VS20</strain>
    </source>
</reference>